<evidence type="ECO:0000313" key="2">
    <source>
        <dbReference type="EMBL" id="GMF35306.1"/>
    </source>
</evidence>
<name>A0A9W6XB73_9STRA</name>
<dbReference type="AlphaFoldDB" id="A0A9W6XB73"/>
<accession>A0A9W6XB73</accession>
<feature type="region of interest" description="Disordered" evidence="1">
    <location>
        <begin position="1"/>
        <end position="40"/>
    </location>
</feature>
<reference evidence="2" key="1">
    <citation type="submission" date="2023-04" db="EMBL/GenBank/DDBJ databases">
        <title>Phytophthora lilii NBRC 32176.</title>
        <authorList>
            <person name="Ichikawa N."/>
            <person name="Sato H."/>
            <person name="Tonouchi N."/>
        </authorList>
    </citation>
    <scope>NUCLEOTIDE SEQUENCE</scope>
    <source>
        <strain evidence="2">NBRC 32176</strain>
    </source>
</reference>
<organism evidence="2 3">
    <name type="scientific">Phytophthora lilii</name>
    <dbReference type="NCBI Taxonomy" id="2077276"/>
    <lineage>
        <taxon>Eukaryota</taxon>
        <taxon>Sar</taxon>
        <taxon>Stramenopiles</taxon>
        <taxon>Oomycota</taxon>
        <taxon>Peronosporomycetes</taxon>
        <taxon>Peronosporales</taxon>
        <taxon>Peronosporaceae</taxon>
        <taxon>Phytophthora</taxon>
    </lineage>
</organism>
<dbReference type="Proteomes" id="UP001165083">
    <property type="component" value="Unassembled WGS sequence"/>
</dbReference>
<evidence type="ECO:0000313" key="3">
    <source>
        <dbReference type="Proteomes" id="UP001165083"/>
    </source>
</evidence>
<gene>
    <name evidence="2" type="ORF">Plil01_001501000</name>
</gene>
<comment type="caution">
    <text evidence="2">The sequence shown here is derived from an EMBL/GenBank/DDBJ whole genome shotgun (WGS) entry which is preliminary data.</text>
</comment>
<dbReference type="EMBL" id="BSXW01001270">
    <property type="protein sequence ID" value="GMF35306.1"/>
    <property type="molecule type" value="Genomic_DNA"/>
</dbReference>
<proteinExistence type="predicted"/>
<evidence type="ECO:0000256" key="1">
    <source>
        <dbReference type="SAM" id="MobiDB-lite"/>
    </source>
</evidence>
<protein>
    <submittedName>
        <fullName evidence="2">Unnamed protein product</fullName>
    </submittedName>
</protein>
<sequence>MDSTLLTTRPVHSASPAQFQLSHNHKTHAQRCRGDADGDDRGRHFGLRHHIVSKRVADGSGHGADEDQTGVLHLADGERQRAHEREHDLVHGAGIDDELGECRHKVCEVLVAEEDDGVSVHGGDGQDRVDNAVHDRVCDVGDVLLVGMPAITIWVVFVGTVE</sequence>
<keyword evidence="3" id="KW-1185">Reference proteome</keyword>